<dbReference type="Proteomes" id="UP000078542">
    <property type="component" value="Unassembled WGS sequence"/>
</dbReference>
<dbReference type="PANTHER" id="PTHR31511">
    <property type="entry name" value="PROTEIN CBG23764"/>
    <property type="match status" value="1"/>
</dbReference>
<proteinExistence type="predicted"/>
<sequence>MIVSLHLTKVKRDKHMNLLYLEKSLRDDSVVGHFVWIKNLSRLLGSQLSMNSCTRSCRFIDCARMNARMNECTVILSNENDKWLSFRNYNRKKRLPFVVYADLECILEKRGIDDEHISRFTYQHHKVFSIGYYVRCAFNETMSTYRYCRGANCVAWFVDELYHLTHRVKSLFVRNSRMNQFTTEDRKKITDATNCHICEKPFEMEHVRVRNNIPLYLYHGWYDSGSELDAQWDRNPKKWPKLNYNFTLMKFMEIHAYIVFSILMNVNLNSKFQISKWRTNF</sequence>
<protein>
    <submittedName>
        <fullName evidence="1">Uncharacterized protein</fullName>
    </submittedName>
</protein>
<dbReference type="AlphaFoldDB" id="A0A151IHW9"/>
<accession>A0A151IHW9</accession>
<evidence type="ECO:0000313" key="1">
    <source>
        <dbReference type="EMBL" id="KYN02002.1"/>
    </source>
</evidence>
<reference evidence="1 2" key="1">
    <citation type="submission" date="2016-03" db="EMBL/GenBank/DDBJ databases">
        <title>Cyphomyrmex costatus WGS genome.</title>
        <authorList>
            <person name="Nygaard S."/>
            <person name="Hu H."/>
            <person name="Boomsma J."/>
            <person name="Zhang G."/>
        </authorList>
    </citation>
    <scope>NUCLEOTIDE SEQUENCE [LARGE SCALE GENOMIC DNA]</scope>
    <source>
        <strain evidence="1">MS0001</strain>
        <tissue evidence="1">Whole body</tissue>
    </source>
</reference>
<dbReference type="PANTHER" id="PTHR31511:SF12">
    <property type="entry name" value="RHO TERMINATION FACTOR N-TERMINAL DOMAIN-CONTAINING PROTEIN"/>
    <property type="match status" value="1"/>
</dbReference>
<keyword evidence="2" id="KW-1185">Reference proteome</keyword>
<dbReference type="STRING" id="456900.A0A151IHW9"/>
<organism evidence="1 2">
    <name type="scientific">Cyphomyrmex costatus</name>
    <dbReference type="NCBI Taxonomy" id="456900"/>
    <lineage>
        <taxon>Eukaryota</taxon>
        <taxon>Metazoa</taxon>
        <taxon>Ecdysozoa</taxon>
        <taxon>Arthropoda</taxon>
        <taxon>Hexapoda</taxon>
        <taxon>Insecta</taxon>
        <taxon>Pterygota</taxon>
        <taxon>Neoptera</taxon>
        <taxon>Endopterygota</taxon>
        <taxon>Hymenoptera</taxon>
        <taxon>Apocrita</taxon>
        <taxon>Aculeata</taxon>
        <taxon>Formicoidea</taxon>
        <taxon>Formicidae</taxon>
        <taxon>Myrmicinae</taxon>
        <taxon>Cyphomyrmex</taxon>
    </lineage>
</organism>
<gene>
    <name evidence="1" type="ORF">ALC62_07195</name>
</gene>
<dbReference type="EMBL" id="KQ977559">
    <property type="protein sequence ID" value="KYN02002.1"/>
    <property type="molecule type" value="Genomic_DNA"/>
</dbReference>
<evidence type="ECO:0000313" key="2">
    <source>
        <dbReference type="Proteomes" id="UP000078542"/>
    </source>
</evidence>
<name>A0A151IHW9_9HYME</name>